<keyword evidence="1" id="KW-0472">Membrane</keyword>
<feature type="transmembrane region" description="Helical" evidence="1">
    <location>
        <begin position="12"/>
        <end position="36"/>
    </location>
</feature>
<comment type="caution">
    <text evidence="2">The sequence shown here is derived from an EMBL/GenBank/DDBJ whole genome shotgun (WGS) entry which is preliminary data.</text>
</comment>
<evidence type="ECO:0000256" key="1">
    <source>
        <dbReference type="SAM" id="Phobius"/>
    </source>
</evidence>
<name>A0A813F3I5_POLGL</name>
<keyword evidence="1" id="KW-1133">Transmembrane helix</keyword>
<dbReference type="Proteomes" id="UP000654075">
    <property type="component" value="Unassembled WGS sequence"/>
</dbReference>
<reference evidence="2" key="1">
    <citation type="submission" date="2021-02" db="EMBL/GenBank/DDBJ databases">
        <authorList>
            <person name="Dougan E. K."/>
            <person name="Rhodes N."/>
            <person name="Thang M."/>
            <person name="Chan C."/>
        </authorList>
    </citation>
    <scope>NUCLEOTIDE SEQUENCE</scope>
</reference>
<gene>
    <name evidence="2" type="ORF">PGLA1383_LOCUS26654</name>
</gene>
<evidence type="ECO:0000313" key="3">
    <source>
        <dbReference type="Proteomes" id="UP000654075"/>
    </source>
</evidence>
<evidence type="ECO:0000313" key="2">
    <source>
        <dbReference type="EMBL" id="CAE8608815.1"/>
    </source>
</evidence>
<organism evidence="2 3">
    <name type="scientific">Polarella glacialis</name>
    <name type="common">Dinoflagellate</name>
    <dbReference type="NCBI Taxonomy" id="89957"/>
    <lineage>
        <taxon>Eukaryota</taxon>
        <taxon>Sar</taxon>
        <taxon>Alveolata</taxon>
        <taxon>Dinophyceae</taxon>
        <taxon>Suessiales</taxon>
        <taxon>Suessiaceae</taxon>
        <taxon>Polarella</taxon>
    </lineage>
</organism>
<sequence length="194" mass="20885">MGSCCTTKRCLISCGCCCCGTLIILGIIIAIVVTSFKEPDAGVKSAQFKTMMVSKDSVDIELVMKLYLNNPNGPPFRATITDLEADVYSLDKLAANKIGTPEKLGNTVLPKSVEVLPKTESIFDLNLIAELTAAESPTAVSRFNRDCGLLAEKNKKGVKETMVRIHVTKLVAEALNQAATLPEITFDTLIPCDT</sequence>
<accession>A0A813F3I5</accession>
<keyword evidence="1" id="KW-0812">Transmembrane</keyword>
<keyword evidence="3" id="KW-1185">Reference proteome</keyword>
<dbReference type="EMBL" id="CAJNNV010024024">
    <property type="protein sequence ID" value="CAE8608815.1"/>
    <property type="molecule type" value="Genomic_DNA"/>
</dbReference>
<proteinExistence type="predicted"/>
<dbReference type="AlphaFoldDB" id="A0A813F3I5"/>
<protein>
    <recommendedName>
        <fullName evidence="4">Late embryogenesis abundant protein LEA-2 subgroup domain-containing protein</fullName>
    </recommendedName>
</protein>
<evidence type="ECO:0008006" key="4">
    <source>
        <dbReference type="Google" id="ProtNLM"/>
    </source>
</evidence>